<sequence>KPGRCRFCRCKAKYIPGQRSFDATRLFGGKKDRGLSRRSVSEDRQGSTEEPDQSSSSPVRNFFSRRLRRQDRLEDHPGNSSSESLMDNRDHGLCTPPAPPNSLTIRHPRGACTSVIGLPTSEACGRTLERAHTDPSSNLDHHHFSHLPGSPPPPYDDVVNQQAEVHNPSLFKIYR</sequence>
<organism evidence="2 3">
    <name type="scientific">Caligus rogercresseyi</name>
    <name type="common">Sea louse</name>
    <dbReference type="NCBI Taxonomy" id="217165"/>
    <lineage>
        <taxon>Eukaryota</taxon>
        <taxon>Metazoa</taxon>
        <taxon>Ecdysozoa</taxon>
        <taxon>Arthropoda</taxon>
        <taxon>Crustacea</taxon>
        <taxon>Multicrustacea</taxon>
        <taxon>Hexanauplia</taxon>
        <taxon>Copepoda</taxon>
        <taxon>Siphonostomatoida</taxon>
        <taxon>Caligidae</taxon>
        <taxon>Caligus</taxon>
    </lineage>
</organism>
<evidence type="ECO:0000313" key="3">
    <source>
        <dbReference type="Proteomes" id="UP000595437"/>
    </source>
</evidence>
<evidence type="ECO:0000256" key="1">
    <source>
        <dbReference type="SAM" id="MobiDB-lite"/>
    </source>
</evidence>
<name>A0A7T8HMD3_CALRO</name>
<feature type="region of interest" description="Disordered" evidence="1">
    <location>
        <begin position="21"/>
        <end position="106"/>
    </location>
</feature>
<feature type="compositionally biased region" description="Basic and acidic residues" evidence="1">
    <location>
        <begin position="29"/>
        <end position="47"/>
    </location>
</feature>
<accession>A0A7T8HMD3</accession>
<dbReference type="AlphaFoldDB" id="A0A7T8HMD3"/>
<feature type="region of interest" description="Disordered" evidence="1">
    <location>
        <begin position="131"/>
        <end position="156"/>
    </location>
</feature>
<dbReference type="Proteomes" id="UP000595437">
    <property type="component" value="Chromosome 3"/>
</dbReference>
<dbReference type="OrthoDB" id="10447811at2759"/>
<proteinExistence type="predicted"/>
<reference evidence="3" key="1">
    <citation type="submission" date="2021-01" db="EMBL/GenBank/DDBJ databases">
        <title>Caligus Genome Assembly.</title>
        <authorList>
            <person name="Gallardo-Escarate C."/>
        </authorList>
    </citation>
    <scope>NUCLEOTIDE SEQUENCE [LARGE SCALE GENOMIC DNA]</scope>
</reference>
<gene>
    <name evidence="2" type="ORF">FKW44_004928</name>
</gene>
<evidence type="ECO:0000313" key="2">
    <source>
        <dbReference type="EMBL" id="QQP52699.1"/>
    </source>
</evidence>
<dbReference type="EMBL" id="CP045892">
    <property type="protein sequence ID" value="QQP52699.1"/>
    <property type="molecule type" value="Genomic_DNA"/>
</dbReference>
<protein>
    <submittedName>
        <fullName evidence="2">Uncharacterized protein</fullName>
    </submittedName>
</protein>
<keyword evidence="3" id="KW-1185">Reference proteome</keyword>
<feature type="non-terminal residue" evidence="2">
    <location>
        <position position="1"/>
    </location>
</feature>